<evidence type="ECO:0000256" key="4">
    <source>
        <dbReference type="ARBA" id="ARBA00022694"/>
    </source>
</evidence>
<dbReference type="Gene3D" id="3.40.50.11040">
    <property type="match status" value="1"/>
</dbReference>
<dbReference type="PANTHER" id="PTHR10925:SF5">
    <property type="entry name" value="RNA CYTIDINE ACETYLTRANSFERASE"/>
    <property type="match status" value="1"/>
</dbReference>
<comment type="caution">
    <text evidence="11">The sequence shown here is derived from an EMBL/GenBank/DDBJ whole genome shotgun (WGS) entry which is preliminary data.</text>
</comment>
<keyword evidence="7 9" id="KW-0694">RNA-binding</keyword>
<dbReference type="InterPro" id="IPR024914">
    <property type="entry name" value="tRNA_acetyltr_TmcA"/>
</dbReference>
<sequence length="711" mass="77590">MSAWPSPDLPAWQRFQQRLRNLGQRRLVLLEGDRDAAMAWLRQLLPGLDGEPRLWLGPQAAAGELDLTPVRPARARDWLGRDVALLVWDGWNGNPPDALAALSGTLAAGGLWFWLMPPCEGWGRFADPDYPRTGLDSAADHPFAARLATLVANDAEVLRIGPGCSAMTPPQLPVSEAPFCPGATSEQSELVADVIRVGLGRRRRPLVVSADRGRGKSAALGMAAMALLQQGRRRVLVTAPRAEAVATLFHHARQATEQTPAVAAADHLRLADGAELLFLPPDRLLAERPEAELVLVDEAAAIPAPQLRAILLGWPRCVFSTTIHGYEGTGRGFNIRFRGVLERETPQWRQRQLSAPIRWCPDDPLERLVDQLFLLQASGPDAVLMDEAVRVERWSPADASEHERQQAFGLLVDAHYRTSPGDLRQWLDDPTAVSWRAWLGGRLVGVLWAAREGGLSCQLAEEVMAGRRRLRGHLLPQSLANHSGFAEAATCTLLRVVRIAVSAGCRRSGVGQALVAAAREYSEQAGLDALGTSYGASPDLLAFWQRCGLRTVRLGLHREASSGEFTVQMLSGLSADGQALVEAIAARFSQHWLTLLPVVWPQLAPELTLAVTAQLPPAPVLSALDRRELAAFAEGHRGLELALPVLRLLSARPDVATSLRHHDDAGLWCRLVLQGWSPAQAQSAGLCHGRRDAEQRLRAVTRQFLPHSERL</sequence>
<dbReference type="Pfam" id="PF13718">
    <property type="entry name" value="GNAT_acetyltr_2"/>
    <property type="match status" value="1"/>
</dbReference>
<keyword evidence="8 9" id="KW-0012">Acyltransferase</keyword>
<protein>
    <recommendedName>
        <fullName evidence="9">tRNA(Met) cytidine acetyltransferase TmcA</fullName>
        <ecNumber evidence="9">2.3.1.193</ecNumber>
    </recommendedName>
</protein>
<dbReference type="PROSITE" id="PS51186">
    <property type="entry name" value="GNAT"/>
    <property type="match status" value="1"/>
</dbReference>
<feature type="domain" description="N-acetyltransferase" evidence="10">
    <location>
        <begin position="389"/>
        <end position="574"/>
    </location>
</feature>
<evidence type="ECO:0000256" key="6">
    <source>
        <dbReference type="ARBA" id="ARBA00022840"/>
    </source>
</evidence>
<dbReference type="InterPro" id="IPR007807">
    <property type="entry name" value="TcmA/NAT10_helicase"/>
</dbReference>
<evidence type="ECO:0000256" key="5">
    <source>
        <dbReference type="ARBA" id="ARBA00022741"/>
    </source>
</evidence>
<dbReference type="GO" id="GO:0016746">
    <property type="term" value="F:acyltransferase activity"/>
    <property type="evidence" value="ECO:0007669"/>
    <property type="project" value="UniProtKB-KW"/>
</dbReference>
<dbReference type="InterPro" id="IPR038321">
    <property type="entry name" value="TmcA_C_sf"/>
</dbReference>
<dbReference type="Gene3D" id="3.40.630.30">
    <property type="match status" value="1"/>
</dbReference>
<gene>
    <name evidence="9" type="primary">tmcA</name>
    <name evidence="11" type="ORF">RYS15_09040</name>
</gene>
<feature type="binding site" evidence="9">
    <location>
        <position position="546"/>
    </location>
    <ligand>
        <name>acetyl-CoA</name>
        <dbReference type="ChEBI" id="CHEBI:57288"/>
    </ligand>
</feature>
<dbReference type="InterPro" id="IPR013562">
    <property type="entry name" value="TmcA/NAT10_N"/>
</dbReference>
<dbReference type="SUPFAM" id="SSF52540">
    <property type="entry name" value="P-loop containing nucleoside triphosphate hydrolases"/>
    <property type="match status" value="1"/>
</dbReference>
<feature type="binding site" evidence="9">
    <location>
        <position position="187"/>
    </location>
    <ligand>
        <name>ATP</name>
        <dbReference type="ChEBI" id="CHEBI:30616"/>
    </ligand>
</feature>
<proteinExistence type="inferred from homology"/>
<comment type="similarity">
    <text evidence="9">Belongs to the TmcA family.</text>
</comment>
<keyword evidence="3 9" id="KW-0808">Transferase</keyword>
<dbReference type="Pfam" id="PF08351">
    <property type="entry name" value="TmcA_N"/>
    <property type="match status" value="1"/>
</dbReference>
<dbReference type="InterPro" id="IPR032672">
    <property type="entry name" value="TmcA/NAT10/Kre33"/>
</dbReference>
<feature type="binding site" evidence="9">
    <location>
        <begin position="499"/>
        <end position="501"/>
    </location>
    <ligand>
        <name>acetyl-CoA</name>
        <dbReference type="ChEBI" id="CHEBI:57288"/>
    </ligand>
</feature>
<keyword evidence="2 9" id="KW-0820">tRNA-binding</keyword>
<keyword evidence="4 9" id="KW-0819">tRNA processing</keyword>
<keyword evidence="1 9" id="KW-0963">Cytoplasm</keyword>
<evidence type="ECO:0000313" key="12">
    <source>
        <dbReference type="Proteomes" id="UP001269819"/>
    </source>
</evidence>
<keyword evidence="12" id="KW-1185">Reference proteome</keyword>
<dbReference type="HAMAP" id="MF_01886">
    <property type="entry name" value="tRNA_acetyltr_TmcA"/>
    <property type="match status" value="1"/>
</dbReference>
<dbReference type="EMBL" id="JAWIIJ010000005">
    <property type="protein sequence ID" value="MDV2078830.1"/>
    <property type="molecule type" value="Genomic_DNA"/>
</dbReference>
<comment type="caution">
    <text evidence="9">Lacks conserved residue(s) required for the propagation of feature annotation.</text>
</comment>
<evidence type="ECO:0000256" key="2">
    <source>
        <dbReference type="ARBA" id="ARBA00022555"/>
    </source>
</evidence>
<dbReference type="PANTHER" id="PTHR10925">
    <property type="entry name" value="N-ACETYLTRANSFERASE 10"/>
    <property type="match status" value="1"/>
</dbReference>
<keyword evidence="5 9" id="KW-0547">Nucleotide-binding</keyword>
<evidence type="ECO:0000256" key="1">
    <source>
        <dbReference type="ARBA" id="ARBA00022490"/>
    </source>
</evidence>
<dbReference type="Proteomes" id="UP001269819">
    <property type="component" value="Unassembled WGS sequence"/>
</dbReference>
<comment type="catalytic activity">
    <reaction evidence="9">
        <text>cytidine(34) in elongator tRNA(Met) + acetyl-CoA + ATP + H2O = N(4)-acetylcytidine(34) in elongator tRNA(Met) + ADP + phosphate + CoA + H(+)</text>
        <dbReference type="Rhea" id="RHEA:43788"/>
        <dbReference type="Rhea" id="RHEA-COMP:10693"/>
        <dbReference type="Rhea" id="RHEA-COMP:10694"/>
        <dbReference type="ChEBI" id="CHEBI:15377"/>
        <dbReference type="ChEBI" id="CHEBI:15378"/>
        <dbReference type="ChEBI" id="CHEBI:30616"/>
        <dbReference type="ChEBI" id="CHEBI:43474"/>
        <dbReference type="ChEBI" id="CHEBI:57287"/>
        <dbReference type="ChEBI" id="CHEBI:57288"/>
        <dbReference type="ChEBI" id="CHEBI:74900"/>
        <dbReference type="ChEBI" id="CHEBI:82748"/>
        <dbReference type="ChEBI" id="CHEBI:456216"/>
        <dbReference type="EC" id="2.3.1.193"/>
    </reaction>
</comment>
<dbReference type="EC" id="2.3.1.193" evidence="9"/>
<dbReference type="InterPro" id="IPR000182">
    <property type="entry name" value="GNAT_dom"/>
</dbReference>
<comment type="function">
    <text evidence="9">Catalyzes the formation of N(4)-acetylcytidine (ac(4)C) at the wobble position of tRNA(Met), by using acetyl-CoA as an acetyl donor and ATP (or GTP).</text>
</comment>
<comment type="subcellular location">
    <subcellularLocation>
        <location evidence="9">Cytoplasm</location>
    </subcellularLocation>
</comment>
<reference evidence="11 12" key="1">
    <citation type="submission" date="2023-10" db="EMBL/GenBank/DDBJ databases">
        <title>Characteristics and mechanism of a salt-tolerant marine origin heterotrophic nitrifying- aerobic denitrifying bacteria Marinobacter xestospongiae HN1.</title>
        <authorList>
            <person name="Qi R."/>
        </authorList>
    </citation>
    <scope>NUCLEOTIDE SEQUENCE [LARGE SCALE GENOMIC DNA]</scope>
    <source>
        <strain evidence="11 12">HN1</strain>
    </source>
</reference>
<keyword evidence="6 9" id="KW-0067">ATP-binding</keyword>
<evidence type="ECO:0000313" key="11">
    <source>
        <dbReference type="EMBL" id="MDV2078830.1"/>
    </source>
</evidence>
<dbReference type="Gene3D" id="1.20.120.890">
    <property type="entry name" value="tRNA(Met) cytidine acetyltransferase, tail domain"/>
    <property type="match status" value="1"/>
</dbReference>
<evidence type="ECO:0000259" key="10">
    <source>
        <dbReference type="PROSITE" id="PS51186"/>
    </source>
</evidence>
<feature type="binding site" evidence="9">
    <location>
        <position position="358"/>
    </location>
    <ligand>
        <name>ATP</name>
        <dbReference type="ChEBI" id="CHEBI:30616"/>
    </ligand>
</feature>
<dbReference type="Pfam" id="PF05127">
    <property type="entry name" value="NAT10_TcmA_helicase"/>
    <property type="match status" value="1"/>
</dbReference>
<accession>A0ABU3VXG4</accession>
<evidence type="ECO:0000256" key="7">
    <source>
        <dbReference type="ARBA" id="ARBA00022884"/>
    </source>
</evidence>
<name>A0ABU3VXG4_9GAMM</name>
<evidence type="ECO:0000256" key="9">
    <source>
        <dbReference type="HAMAP-Rule" id="MF_01886"/>
    </source>
</evidence>
<organism evidence="11 12">
    <name type="scientific">Marinobacter xestospongiae</name>
    <dbReference type="NCBI Taxonomy" id="994319"/>
    <lineage>
        <taxon>Bacteria</taxon>
        <taxon>Pseudomonadati</taxon>
        <taxon>Pseudomonadota</taxon>
        <taxon>Gammaproteobacteria</taxon>
        <taxon>Pseudomonadales</taxon>
        <taxon>Marinobacteraceae</taxon>
        <taxon>Marinobacter</taxon>
    </lineage>
</organism>
<dbReference type="RefSeq" id="WP_316973516.1">
    <property type="nucleotide sequence ID" value="NZ_JAWIIJ010000005.1"/>
</dbReference>
<dbReference type="Gene3D" id="3.40.50.300">
    <property type="entry name" value="P-loop containing nucleotide triphosphate hydrolases"/>
    <property type="match status" value="1"/>
</dbReference>
<evidence type="ECO:0000256" key="3">
    <source>
        <dbReference type="ARBA" id="ARBA00022679"/>
    </source>
</evidence>
<dbReference type="InterPro" id="IPR027417">
    <property type="entry name" value="P-loop_NTPase"/>
</dbReference>
<dbReference type="SUPFAM" id="SSF55729">
    <property type="entry name" value="Acyl-CoA N-acyltransferases (Nat)"/>
    <property type="match status" value="1"/>
</dbReference>
<evidence type="ECO:0000256" key="8">
    <source>
        <dbReference type="ARBA" id="ARBA00023315"/>
    </source>
</evidence>
<dbReference type="InterPro" id="IPR016181">
    <property type="entry name" value="Acyl_CoA_acyltransferase"/>
</dbReference>